<keyword evidence="9" id="KW-0325">Glycoprotein</keyword>
<evidence type="ECO:0000256" key="7">
    <source>
        <dbReference type="ARBA" id="ARBA00023136"/>
    </source>
</evidence>
<keyword evidence="2" id="KW-0433">Leucine-rich repeat</keyword>
<evidence type="ECO:0000256" key="4">
    <source>
        <dbReference type="ARBA" id="ARBA00022729"/>
    </source>
</evidence>
<reference evidence="10 11" key="1">
    <citation type="submission" date="2024-11" db="EMBL/GenBank/DDBJ databases">
        <title>Chromosome-level genome assembly of Eucalyptus globulus Labill. provides insights into its genome evolution.</title>
        <authorList>
            <person name="Li X."/>
        </authorList>
    </citation>
    <scope>NUCLEOTIDE SEQUENCE [LARGE SCALE GENOMIC DNA]</scope>
    <source>
        <strain evidence="10">CL2024</strain>
        <tissue evidence="10">Fresh tender leaves</tissue>
    </source>
</reference>
<evidence type="ECO:0000256" key="6">
    <source>
        <dbReference type="ARBA" id="ARBA00022989"/>
    </source>
</evidence>
<sequence>MLALRKSLTAPASLGWSYPDPCKWPHMVCFESNWVTRIQIGHQGLGGMLPPDLNALTQLEHLELQFNGIFGPLPSLSDLSSLQVLMLSNNQFDSISAGFFDGLSSL</sequence>
<accession>A0ABD3LU36</accession>
<evidence type="ECO:0000256" key="3">
    <source>
        <dbReference type="ARBA" id="ARBA00022692"/>
    </source>
</evidence>
<evidence type="ECO:0000256" key="5">
    <source>
        <dbReference type="ARBA" id="ARBA00022737"/>
    </source>
</evidence>
<evidence type="ECO:0000256" key="1">
    <source>
        <dbReference type="ARBA" id="ARBA00004167"/>
    </source>
</evidence>
<evidence type="ECO:0000256" key="8">
    <source>
        <dbReference type="ARBA" id="ARBA00023170"/>
    </source>
</evidence>
<dbReference type="InterPro" id="IPR003591">
    <property type="entry name" value="Leu-rich_rpt_typical-subtyp"/>
</dbReference>
<evidence type="ECO:0000256" key="9">
    <source>
        <dbReference type="ARBA" id="ARBA00023180"/>
    </source>
</evidence>
<dbReference type="SUPFAM" id="SSF52058">
    <property type="entry name" value="L domain-like"/>
    <property type="match status" value="1"/>
</dbReference>
<dbReference type="Proteomes" id="UP001634007">
    <property type="component" value="Unassembled WGS sequence"/>
</dbReference>
<dbReference type="InterPro" id="IPR032675">
    <property type="entry name" value="LRR_dom_sf"/>
</dbReference>
<organism evidence="10 11">
    <name type="scientific">Eucalyptus globulus</name>
    <name type="common">Tasmanian blue gum</name>
    <dbReference type="NCBI Taxonomy" id="34317"/>
    <lineage>
        <taxon>Eukaryota</taxon>
        <taxon>Viridiplantae</taxon>
        <taxon>Streptophyta</taxon>
        <taxon>Embryophyta</taxon>
        <taxon>Tracheophyta</taxon>
        <taxon>Spermatophyta</taxon>
        <taxon>Magnoliopsida</taxon>
        <taxon>eudicotyledons</taxon>
        <taxon>Gunneridae</taxon>
        <taxon>Pentapetalae</taxon>
        <taxon>rosids</taxon>
        <taxon>malvids</taxon>
        <taxon>Myrtales</taxon>
        <taxon>Myrtaceae</taxon>
        <taxon>Myrtoideae</taxon>
        <taxon>Eucalypteae</taxon>
        <taxon>Eucalyptus</taxon>
    </lineage>
</organism>
<comment type="subcellular location">
    <subcellularLocation>
        <location evidence="1">Membrane</location>
        <topology evidence="1">Single-pass membrane protein</topology>
    </subcellularLocation>
</comment>
<evidence type="ECO:0000313" key="11">
    <source>
        <dbReference type="Proteomes" id="UP001634007"/>
    </source>
</evidence>
<keyword evidence="6" id="KW-1133">Transmembrane helix</keyword>
<keyword evidence="7" id="KW-0472">Membrane</keyword>
<evidence type="ECO:0000313" key="10">
    <source>
        <dbReference type="EMBL" id="KAL3753442.1"/>
    </source>
</evidence>
<dbReference type="SMART" id="SM00369">
    <property type="entry name" value="LRR_TYP"/>
    <property type="match status" value="1"/>
</dbReference>
<keyword evidence="5" id="KW-0677">Repeat</keyword>
<keyword evidence="11" id="KW-1185">Reference proteome</keyword>
<dbReference type="InterPro" id="IPR001611">
    <property type="entry name" value="Leu-rich_rpt"/>
</dbReference>
<dbReference type="PANTHER" id="PTHR47986">
    <property type="entry name" value="OSJNBA0070M12.3 PROTEIN"/>
    <property type="match status" value="1"/>
</dbReference>
<protein>
    <recommendedName>
        <fullName evidence="12">Leucine-rich repeat-containing N-terminal plant-type domain-containing protein</fullName>
    </recommendedName>
</protein>
<dbReference type="Gene3D" id="3.80.10.10">
    <property type="entry name" value="Ribonuclease Inhibitor"/>
    <property type="match status" value="1"/>
</dbReference>
<keyword evidence="3" id="KW-0812">Transmembrane</keyword>
<gene>
    <name evidence="10" type="ORF">ACJRO7_000787</name>
</gene>
<dbReference type="EMBL" id="JBJKBG010000001">
    <property type="protein sequence ID" value="KAL3753442.1"/>
    <property type="molecule type" value="Genomic_DNA"/>
</dbReference>
<comment type="caution">
    <text evidence="10">The sequence shown here is derived from an EMBL/GenBank/DDBJ whole genome shotgun (WGS) entry which is preliminary data.</text>
</comment>
<dbReference type="Pfam" id="PF00560">
    <property type="entry name" value="LRR_1"/>
    <property type="match status" value="1"/>
</dbReference>
<proteinExistence type="predicted"/>
<name>A0ABD3LU36_EUCGL</name>
<dbReference type="InterPro" id="IPR052422">
    <property type="entry name" value="Auxin_Ser/Thr_Kinase"/>
</dbReference>
<dbReference type="GO" id="GO:0016020">
    <property type="term" value="C:membrane"/>
    <property type="evidence" value="ECO:0007669"/>
    <property type="project" value="UniProtKB-SubCell"/>
</dbReference>
<evidence type="ECO:0008006" key="12">
    <source>
        <dbReference type="Google" id="ProtNLM"/>
    </source>
</evidence>
<keyword evidence="4" id="KW-0732">Signal</keyword>
<evidence type="ECO:0000256" key="2">
    <source>
        <dbReference type="ARBA" id="ARBA00022614"/>
    </source>
</evidence>
<dbReference type="AlphaFoldDB" id="A0ABD3LU36"/>
<keyword evidence="8" id="KW-0675">Receptor</keyword>
<dbReference type="PANTHER" id="PTHR47986:SF29">
    <property type="entry name" value="RECEPTOR PROTEIN KINASE TMK1"/>
    <property type="match status" value="1"/>
</dbReference>